<reference evidence="3 4" key="1">
    <citation type="submission" date="2018-07" db="EMBL/GenBank/DDBJ databases">
        <title>Comparative genomes isolates from brazilian mangrove.</title>
        <authorList>
            <person name="De Araujo J.E."/>
            <person name="Taketani R.G."/>
            <person name="Silva M.C.P."/>
            <person name="Lourenco M.V."/>
            <person name="Oliveira V.M."/>
            <person name="Andreote F.D."/>
        </authorList>
    </citation>
    <scope>NUCLEOTIDE SEQUENCE [LARGE SCALE GENOMIC DNA]</scope>
    <source>
        <strain evidence="3 4">HEX PRIS-MGV</strain>
    </source>
</reference>
<evidence type="ECO:0000259" key="2">
    <source>
        <dbReference type="PROSITE" id="PS50110"/>
    </source>
</evidence>
<accession>A0A368KP16</accession>
<dbReference type="SMART" id="SM00448">
    <property type="entry name" value="REC"/>
    <property type="match status" value="1"/>
</dbReference>
<proteinExistence type="predicted"/>
<gene>
    <name evidence="3" type="ORF">DTL42_15065</name>
</gene>
<dbReference type="Pfam" id="PF13487">
    <property type="entry name" value="HD_5"/>
    <property type="match status" value="1"/>
</dbReference>
<dbReference type="SUPFAM" id="SSF52172">
    <property type="entry name" value="CheY-like"/>
    <property type="match status" value="1"/>
</dbReference>
<dbReference type="InterPro" id="IPR052020">
    <property type="entry name" value="Cyclic_di-GMP/3'3'-cGAMP_PDE"/>
</dbReference>
<keyword evidence="1" id="KW-0597">Phosphoprotein</keyword>
<comment type="caution">
    <text evidence="3">The sequence shown here is derived from an EMBL/GenBank/DDBJ whole genome shotgun (WGS) entry which is preliminary data.</text>
</comment>
<dbReference type="Pfam" id="PF00072">
    <property type="entry name" value="Response_reg"/>
    <property type="match status" value="1"/>
</dbReference>
<evidence type="ECO:0000313" key="4">
    <source>
        <dbReference type="Proteomes" id="UP000253562"/>
    </source>
</evidence>
<sequence length="390" mass="43226">MGKPMIKRVLLVDDEPNILNGYKRHLRKQFDVEVAEGGGQAIERLESDEAYAVVVSDMQMPEVSGIQVLSHAAKRHPDTVRVMLTGNADQHTAVVAVNEGHIFRFLNKPCQPDLLAKTLEDGLRHYQLLRAEHTLLSKTLGGSVSLMTEVLSLVNPIAFGSSSRIRHLTRQICARLSIPNAWEVEIAAMLSKIGCVSVPNTILEKWYGAKPLTAEEQHMVDTHPAVGASLVRKIPRLNGVAKIIELQNRRLDQPARKEECPDEEIPLGAKVLKVLVDYDKLISTTSAQHVIEVLANQRKTWYDPQVVNALKAVLQESEVLRAITIAELKLGMLFDQDVKTSDGSILVTRGQEVNESIIKRLQNFDRSQGVQQPIAVRELTGEPVPEPAIA</sequence>
<dbReference type="Gene3D" id="1.10.3210.10">
    <property type="entry name" value="Hypothetical protein af1432"/>
    <property type="match status" value="1"/>
</dbReference>
<protein>
    <submittedName>
        <fullName evidence="3">Response regulator</fullName>
    </submittedName>
</protein>
<dbReference type="InterPro" id="IPR011006">
    <property type="entry name" value="CheY-like_superfamily"/>
</dbReference>
<dbReference type="EMBL" id="QPEX01000030">
    <property type="protein sequence ID" value="RCS46292.1"/>
    <property type="molecule type" value="Genomic_DNA"/>
</dbReference>
<dbReference type="GO" id="GO:0000160">
    <property type="term" value="P:phosphorelay signal transduction system"/>
    <property type="evidence" value="ECO:0007669"/>
    <property type="project" value="InterPro"/>
</dbReference>
<dbReference type="PANTHER" id="PTHR45228">
    <property type="entry name" value="CYCLIC DI-GMP PHOSPHODIESTERASE TM_0186-RELATED"/>
    <property type="match status" value="1"/>
</dbReference>
<evidence type="ECO:0000256" key="1">
    <source>
        <dbReference type="PROSITE-ProRule" id="PRU00169"/>
    </source>
</evidence>
<dbReference type="InterPro" id="IPR001789">
    <property type="entry name" value="Sig_transdc_resp-reg_receiver"/>
</dbReference>
<evidence type="ECO:0000313" key="3">
    <source>
        <dbReference type="EMBL" id="RCS46292.1"/>
    </source>
</evidence>
<dbReference type="PANTHER" id="PTHR45228:SF8">
    <property type="entry name" value="TWO-COMPONENT RESPONSE REGULATOR-RELATED"/>
    <property type="match status" value="1"/>
</dbReference>
<feature type="domain" description="Response regulatory" evidence="2">
    <location>
        <begin position="8"/>
        <end position="123"/>
    </location>
</feature>
<organism evidence="3 4">
    <name type="scientific">Bremerella cremea</name>
    <dbReference type="NCBI Taxonomy" id="1031537"/>
    <lineage>
        <taxon>Bacteria</taxon>
        <taxon>Pseudomonadati</taxon>
        <taxon>Planctomycetota</taxon>
        <taxon>Planctomycetia</taxon>
        <taxon>Pirellulales</taxon>
        <taxon>Pirellulaceae</taxon>
        <taxon>Bremerella</taxon>
    </lineage>
</organism>
<feature type="modified residue" description="4-aspartylphosphate" evidence="1">
    <location>
        <position position="57"/>
    </location>
</feature>
<dbReference type="PROSITE" id="PS50110">
    <property type="entry name" value="RESPONSE_REGULATORY"/>
    <property type="match status" value="1"/>
</dbReference>
<dbReference type="AlphaFoldDB" id="A0A368KP16"/>
<dbReference type="CDD" id="cd17569">
    <property type="entry name" value="REC_HupR-like"/>
    <property type="match status" value="1"/>
</dbReference>
<name>A0A368KP16_9BACT</name>
<dbReference type="Gene3D" id="3.40.50.2300">
    <property type="match status" value="1"/>
</dbReference>
<dbReference type="Proteomes" id="UP000253562">
    <property type="component" value="Unassembled WGS sequence"/>
</dbReference>